<evidence type="ECO:0000256" key="1">
    <source>
        <dbReference type="ARBA" id="ARBA00009988"/>
    </source>
</evidence>
<evidence type="ECO:0000256" key="4">
    <source>
        <dbReference type="ARBA" id="ARBA00048460"/>
    </source>
</evidence>
<dbReference type="InterPro" id="IPR027417">
    <property type="entry name" value="P-loop_NTPase"/>
</dbReference>
<evidence type="ECO:0000256" key="5">
    <source>
        <dbReference type="RuleBase" id="RU365018"/>
    </source>
</evidence>
<comment type="catalytic activity">
    <reaction evidence="4 5">
        <text>L-tyrosyl-[protein] + 3'-phosphoadenylyl sulfate = O-sulfo-L-tyrosine-[protein] + adenosine 3',5'-bisphosphate + H(+)</text>
        <dbReference type="Rhea" id="RHEA:16801"/>
        <dbReference type="Rhea" id="RHEA-COMP:10136"/>
        <dbReference type="Rhea" id="RHEA-COMP:11688"/>
        <dbReference type="ChEBI" id="CHEBI:15378"/>
        <dbReference type="ChEBI" id="CHEBI:46858"/>
        <dbReference type="ChEBI" id="CHEBI:58339"/>
        <dbReference type="ChEBI" id="CHEBI:58343"/>
        <dbReference type="ChEBI" id="CHEBI:65286"/>
        <dbReference type="EC" id="2.8.2.20"/>
    </reaction>
</comment>
<proteinExistence type="inferred from homology"/>
<dbReference type="GO" id="GO:0008476">
    <property type="term" value="F:protein-tyrosine sulfotransferase activity"/>
    <property type="evidence" value="ECO:0007669"/>
    <property type="project" value="UniProtKB-EC"/>
</dbReference>
<feature type="region of interest" description="Disordered" evidence="7">
    <location>
        <begin position="375"/>
        <end position="568"/>
    </location>
</feature>
<organism evidence="8 9">
    <name type="scientific">Phaedon cochleariae</name>
    <name type="common">Mustard beetle</name>
    <dbReference type="NCBI Taxonomy" id="80249"/>
    <lineage>
        <taxon>Eukaryota</taxon>
        <taxon>Metazoa</taxon>
        <taxon>Ecdysozoa</taxon>
        <taxon>Arthropoda</taxon>
        <taxon>Hexapoda</taxon>
        <taxon>Insecta</taxon>
        <taxon>Pterygota</taxon>
        <taxon>Neoptera</taxon>
        <taxon>Endopterygota</taxon>
        <taxon>Coleoptera</taxon>
        <taxon>Polyphaga</taxon>
        <taxon>Cucujiformia</taxon>
        <taxon>Chrysomeloidea</taxon>
        <taxon>Chrysomelidae</taxon>
        <taxon>Chrysomelinae</taxon>
        <taxon>Chrysomelini</taxon>
        <taxon>Phaedon</taxon>
    </lineage>
</organism>
<dbReference type="GO" id="GO:0005794">
    <property type="term" value="C:Golgi apparatus"/>
    <property type="evidence" value="ECO:0007669"/>
    <property type="project" value="TreeGrafter"/>
</dbReference>
<accession>A0A9N9SAN0</accession>
<feature type="compositionally biased region" description="Basic and acidic residues" evidence="7">
    <location>
        <begin position="413"/>
        <end position="424"/>
    </location>
</feature>
<evidence type="ECO:0000256" key="3">
    <source>
        <dbReference type="ARBA" id="ARBA00022679"/>
    </source>
</evidence>
<dbReference type="OrthoDB" id="260519at2759"/>
<evidence type="ECO:0000256" key="6">
    <source>
        <dbReference type="SAM" id="Coils"/>
    </source>
</evidence>
<feature type="region of interest" description="Disordered" evidence="7">
    <location>
        <begin position="227"/>
        <end position="271"/>
    </location>
</feature>
<dbReference type="Gene3D" id="3.40.50.300">
    <property type="entry name" value="P-loop containing nucleotide triphosphate hydrolases"/>
    <property type="match status" value="2"/>
</dbReference>
<gene>
    <name evidence="8" type="ORF">PHAECO_LOCUS3184</name>
</gene>
<sequence>MQLTRPFRGGLKKACGLLCALAVVYVLVHSVGLIGTDLPAGAAFEQKFLMGGDKKFGYDRRMPLIFIGGVPRCGQETRVIPRLLQMRFHWLKSEKESMRLEQAGITKEVLDSAIAAFTLEIIARHGEPAARLCNKDPLTIKMGTVERSSDQVIKPVNLEALTKWVGHIPDDVVRDMADIAPMLSVLGYDPYANPPDYGKPDEEVAHKTKQIQENRNAWDRKAKEMSNVDMATDSPTERTEVSISEEIGPSDDSLDNTLKPHNESCEESESNTTIHGFNISNITVIERQIVDQDDHTKIGPQCEGSDSGVEVVETLDVCALKRNLSSNSATSQDLDINCTQSCNSSIISCCSNYDEAYNLLVRKNSTLLEDYRRHGDVTSENGSESSSISGSQLRSTRRTSFNGAKKKVTTTEPRAKPTTKDRSRSKPPVNPRASTGPTRLKSVDRSQLKPSQSTKPSGTKNKNAPTSLDLAGGSKKDTRKASSATVRTSSNSRTASTTPSDDGRWPSVNSKPAPLMSRSLKGSLDSPKQKLSQLDAKTIEKYATLPRQKKEKVADSVRDQKKSRSRENTLHRIALTKKSSRDINPTPSKTTNSLLLPKSKAKTKIYHESSIQTVLTMSDVENALTGATVSPKTPLDLEKCDMYVQVELSDPEVEKLQRMLGQLNDKFESLQVEHLKQTEKLKETESKLTDVTIEKEGLRKELENNTQRVLAILGDTDPDNASSDSLMVLESKFQNVGQVVVQQEEEISRLNMLCRSLQMDLERHLSAQRILQRQHEDLEMESMELQDFMQAEKMTLHDALKESEIEIQRQKTVIKQKEKEVAEQQEEYRQLVTLSEQQRLENINLQSRLGVLESKSRELLVQQGSTVSGAAVALSSLIGRLDGLVEELVSAYSISEQELEKHYKDSL</sequence>
<dbReference type="PANTHER" id="PTHR12788">
    <property type="entry name" value="PROTEIN-TYROSINE SULFOTRANSFERASE 2"/>
    <property type="match status" value="1"/>
</dbReference>
<keyword evidence="3 5" id="KW-0808">Transferase</keyword>
<feature type="compositionally biased region" description="Low complexity" evidence="7">
    <location>
        <begin position="481"/>
        <end position="500"/>
    </location>
</feature>
<reference evidence="8" key="1">
    <citation type="submission" date="2022-01" db="EMBL/GenBank/DDBJ databases">
        <authorList>
            <person name="King R."/>
        </authorList>
    </citation>
    <scope>NUCLEOTIDE SEQUENCE</scope>
</reference>
<dbReference type="EMBL" id="OU896718">
    <property type="protein sequence ID" value="CAG9815375.1"/>
    <property type="molecule type" value="Genomic_DNA"/>
</dbReference>
<feature type="coiled-coil region" evidence="6">
    <location>
        <begin position="740"/>
        <end position="834"/>
    </location>
</feature>
<evidence type="ECO:0000256" key="7">
    <source>
        <dbReference type="SAM" id="MobiDB-lite"/>
    </source>
</evidence>
<evidence type="ECO:0000313" key="9">
    <source>
        <dbReference type="Proteomes" id="UP001153737"/>
    </source>
</evidence>
<feature type="compositionally biased region" description="Polar residues" evidence="7">
    <location>
        <begin position="392"/>
        <end position="402"/>
    </location>
</feature>
<reference evidence="8" key="2">
    <citation type="submission" date="2022-10" db="EMBL/GenBank/DDBJ databases">
        <authorList>
            <consortium name="ENA_rothamsted_submissions"/>
            <consortium name="culmorum"/>
            <person name="King R."/>
        </authorList>
    </citation>
    <scope>NUCLEOTIDE SEQUENCE</scope>
</reference>
<feature type="compositionally biased region" description="Polar residues" evidence="7">
    <location>
        <begin position="448"/>
        <end position="466"/>
    </location>
</feature>
<keyword evidence="6" id="KW-0175">Coiled coil</keyword>
<dbReference type="EC" id="2.8.2.20" evidence="2 5"/>
<dbReference type="PANTHER" id="PTHR12788:SF10">
    <property type="entry name" value="PROTEIN-TYROSINE SULFOTRANSFERASE"/>
    <property type="match status" value="1"/>
</dbReference>
<evidence type="ECO:0000256" key="2">
    <source>
        <dbReference type="ARBA" id="ARBA00013262"/>
    </source>
</evidence>
<protein>
    <recommendedName>
        <fullName evidence="2 5">Protein-tyrosine sulfotransferase</fullName>
        <ecNumber evidence="2 5">2.8.2.20</ecNumber>
    </recommendedName>
</protein>
<feature type="compositionally biased region" description="Basic and acidic residues" evidence="7">
    <location>
        <begin position="551"/>
        <end position="568"/>
    </location>
</feature>
<dbReference type="Pfam" id="PF13469">
    <property type="entry name" value="Sulfotransfer_3"/>
    <property type="match status" value="1"/>
</dbReference>
<comment type="similarity">
    <text evidence="1 5">Belongs to the protein sulfotransferase family.</text>
</comment>
<feature type="compositionally biased region" description="Low complexity" evidence="7">
    <location>
        <begin position="379"/>
        <end position="391"/>
    </location>
</feature>
<comment type="function">
    <text evidence="5">Catalyzes the O-sulfation of tyrosine residues within acidic motifs of polypeptides, using 3'-phosphoadenylyl sulfate (PAPS) as cosubstrate.</text>
</comment>
<dbReference type="AlphaFoldDB" id="A0A9N9SAN0"/>
<dbReference type="Proteomes" id="UP001153737">
    <property type="component" value="Chromosome 12"/>
</dbReference>
<dbReference type="InterPro" id="IPR026634">
    <property type="entry name" value="TPST-like"/>
</dbReference>
<evidence type="ECO:0000313" key="8">
    <source>
        <dbReference type="EMBL" id="CAG9815375.1"/>
    </source>
</evidence>
<name>A0A9N9SAN0_PHACE</name>
<keyword evidence="9" id="KW-1185">Reference proteome</keyword>
<feature type="coiled-coil region" evidence="6">
    <location>
        <begin position="653"/>
        <end position="708"/>
    </location>
</feature>